<evidence type="ECO:0000259" key="3">
    <source>
        <dbReference type="PROSITE" id="PS50110"/>
    </source>
</evidence>
<sequence length="121" mass="13528">MEGKKVLVVDDEPFAQNLLKMLYAVLKVECTVVANGKEALEEYQKSANFVHILMDIHMPIMDGYESTKQIRLHEKAKGLPRCKILGLSGDGDPKTKAACINAGMDDLLVKPLKKEQLQQFL</sequence>
<dbReference type="Proteomes" id="UP000688137">
    <property type="component" value="Unassembled WGS sequence"/>
</dbReference>
<dbReference type="CDD" id="cd17546">
    <property type="entry name" value="REC_hyHK_CKI1_RcsC-like"/>
    <property type="match status" value="1"/>
</dbReference>
<feature type="modified residue" description="4-aspartylphosphate" evidence="2">
    <location>
        <position position="55"/>
    </location>
</feature>
<dbReference type="GO" id="GO:0000160">
    <property type="term" value="P:phosphorelay signal transduction system"/>
    <property type="evidence" value="ECO:0007669"/>
    <property type="project" value="InterPro"/>
</dbReference>
<dbReference type="InterPro" id="IPR050956">
    <property type="entry name" value="2C_system_His_kinase"/>
</dbReference>
<dbReference type="InterPro" id="IPR001789">
    <property type="entry name" value="Sig_transdc_resp-reg_receiver"/>
</dbReference>
<dbReference type="OMA" id="HILMDIH"/>
<gene>
    <name evidence="4" type="ORF">PPRIM_AZ9-3.1.T0620094</name>
</gene>
<accession>A0A8S1MS46</accession>
<keyword evidence="5" id="KW-1185">Reference proteome</keyword>
<dbReference type="PANTHER" id="PTHR43719:SF28">
    <property type="entry name" value="PEROXIDE STRESS-ACTIVATED HISTIDINE KINASE MAK1-RELATED"/>
    <property type="match status" value="1"/>
</dbReference>
<keyword evidence="1 2" id="KW-0597">Phosphoprotein</keyword>
<dbReference type="Pfam" id="PF00072">
    <property type="entry name" value="Response_reg"/>
    <property type="match status" value="1"/>
</dbReference>
<dbReference type="PANTHER" id="PTHR43719">
    <property type="entry name" value="TWO-COMPONENT HISTIDINE KINASE"/>
    <property type="match status" value="1"/>
</dbReference>
<evidence type="ECO:0000313" key="4">
    <source>
        <dbReference type="EMBL" id="CAD8079575.1"/>
    </source>
</evidence>
<dbReference type="AlphaFoldDB" id="A0A8S1MS46"/>
<reference evidence="4" key="1">
    <citation type="submission" date="2021-01" db="EMBL/GenBank/DDBJ databases">
        <authorList>
            <consortium name="Genoscope - CEA"/>
            <person name="William W."/>
        </authorList>
    </citation>
    <scope>NUCLEOTIDE SEQUENCE</scope>
</reference>
<name>A0A8S1MS46_PARPR</name>
<evidence type="ECO:0000256" key="1">
    <source>
        <dbReference type="ARBA" id="ARBA00022553"/>
    </source>
</evidence>
<dbReference type="PROSITE" id="PS50110">
    <property type="entry name" value="RESPONSE_REGULATORY"/>
    <property type="match status" value="1"/>
</dbReference>
<proteinExistence type="predicted"/>
<evidence type="ECO:0000313" key="5">
    <source>
        <dbReference type="Proteomes" id="UP000688137"/>
    </source>
</evidence>
<evidence type="ECO:0000256" key="2">
    <source>
        <dbReference type="PROSITE-ProRule" id="PRU00169"/>
    </source>
</evidence>
<comment type="caution">
    <text evidence="4">The sequence shown here is derived from an EMBL/GenBank/DDBJ whole genome shotgun (WGS) entry which is preliminary data.</text>
</comment>
<dbReference type="SMART" id="SM00448">
    <property type="entry name" value="REC"/>
    <property type="match status" value="1"/>
</dbReference>
<feature type="domain" description="Response regulatory" evidence="3">
    <location>
        <begin position="5"/>
        <end position="121"/>
    </location>
</feature>
<dbReference type="EMBL" id="CAJJDM010000063">
    <property type="protein sequence ID" value="CAD8079575.1"/>
    <property type="molecule type" value="Genomic_DNA"/>
</dbReference>
<organism evidence="4 5">
    <name type="scientific">Paramecium primaurelia</name>
    <dbReference type="NCBI Taxonomy" id="5886"/>
    <lineage>
        <taxon>Eukaryota</taxon>
        <taxon>Sar</taxon>
        <taxon>Alveolata</taxon>
        <taxon>Ciliophora</taxon>
        <taxon>Intramacronucleata</taxon>
        <taxon>Oligohymenophorea</taxon>
        <taxon>Peniculida</taxon>
        <taxon>Parameciidae</taxon>
        <taxon>Paramecium</taxon>
    </lineage>
</organism>
<protein>
    <recommendedName>
        <fullName evidence="3">Response regulatory domain-containing protein</fullName>
    </recommendedName>
</protein>